<dbReference type="Proteomes" id="UP000198749">
    <property type="component" value="Unassembled WGS sequence"/>
</dbReference>
<gene>
    <name evidence="3" type="ORF">SAMN03080615_03645</name>
</gene>
<dbReference type="SUPFAM" id="SSF50475">
    <property type="entry name" value="FMN-binding split barrel"/>
    <property type="match status" value="1"/>
</dbReference>
<protein>
    <recommendedName>
        <fullName evidence="2">Pyridoxamine 5'-phosphate oxidase N-terminal domain-containing protein</fullName>
    </recommendedName>
</protein>
<evidence type="ECO:0000259" key="2">
    <source>
        <dbReference type="Pfam" id="PF01243"/>
    </source>
</evidence>
<evidence type="ECO:0000256" key="1">
    <source>
        <dbReference type="SAM" id="Coils"/>
    </source>
</evidence>
<sequence length="232" mass="26772">MITPASAIWACELCRRFFEVHQRKRYVKLTYTSDIAFTASVKAIQTRKGSRDSYARMEQGGGWQRDITPDLAGFIAAQRSFYLATVNADGQPYIQHRGGPPGFLKVLDRQTLAFADYRGNKQFITQGNLTDNPRAFIFLMDYANSVRIKIWGRAKVIEDQPALLAELMPSQDRYRARPEQVLMFTVDAWDRNCPQHIPQRMDQEAVEALLQQRDQRIAELEEQLRLLQGETR</sequence>
<keyword evidence="4" id="KW-1185">Reference proteome</keyword>
<dbReference type="STRING" id="355243.SAMN03080615_03645"/>
<evidence type="ECO:0000313" key="3">
    <source>
        <dbReference type="EMBL" id="SER02275.1"/>
    </source>
</evidence>
<feature type="domain" description="Pyridoxamine 5'-phosphate oxidase N-terminal" evidence="2">
    <location>
        <begin position="68"/>
        <end position="188"/>
    </location>
</feature>
<dbReference type="InterPro" id="IPR011576">
    <property type="entry name" value="Pyridox_Oxase_N"/>
</dbReference>
<organism evidence="3 4">
    <name type="scientific">Amphritea atlantica</name>
    <dbReference type="NCBI Taxonomy" id="355243"/>
    <lineage>
        <taxon>Bacteria</taxon>
        <taxon>Pseudomonadati</taxon>
        <taxon>Pseudomonadota</taxon>
        <taxon>Gammaproteobacteria</taxon>
        <taxon>Oceanospirillales</taxon>
        <taxon>Oceanospirillaceae</taxon>
        <taxon>Amphritea</taxon>
    </lineage>
</organism>
<dbReference type="AlphaFoldDB" id="A0A1H9KTQ2"/>
<reference evidence="4" key="1">
    <citation type="submission" date="2016-10" db="EMBL/GenBank/DDBJ databases">
        <authorList>
            <person name="Varghese N."/>
            <person name="Submissions S."/>
        </authorList>
    </citation>
    <scope>NUCLEOTIDE SEQUENCE [LARGE SCALE GENOMIC DNA]</scope>
    <source>
        <strain evidence="4">DSM 18887</strain>
    </source>
</reference>
<dbReference type="Gene3D" id="2.30.110.10">
    <property type="entry name" value="Electron Transport, Fmn-binding Protein, Chain A"/>
    <property type="match status" value="1"/>
</dbReference>
<proteinExistence type="predicted"/>
<name>A0A1H9KTQ2_9GAMM</name>
<dbReference type="PANTHER" id="PTHR42815">
    <property type="entry name" value="FAD-BINDING, PUTATIVE (AFU_ORTHOLOGUE AFUA_6G07600)-RELATED"/>
    <property type="match status" value="1"/>
</dbReference>
<feature type="coiled-coil region" evidence="1">
    <location>
        <begin position="203"/>
        <end position="230"/>
    </location>
</feature>
<dbReference type="InterPro" id="IPR012349">
    <property type="entry name" value="Split_barrel_FMN-bd"/>
</dbReference>
<dbReference type="PANTHER" id="PTHR42815:SF2">
    <property type="entry name" value="FAD-BINDING, PUTATIVE (AFU_ORTHOLOGUE AFUA_6G07600)-RELATED"/>
    <property type="match status" value="1"/>
</dbReference>
<accession>A0A1H9KTQ2</accession>
<keyword evidence="1" id="KW-0175">Coiled coil</keyword>
<evidence type="ECO:0000313" key="4">
    <source>
        <dbReference type="Proteomes" id="UP000198749"/>
    </source>
</evidence>
<dbReference type="OrthoDB" id="4258484at2"/>
<dbReference type="EMBL" id="FOGB01000014">
    <property type="protein sequence ID" value="SER02275.1"/>
    <property type="molecule type" value="Genomic_DNA"/>
</dbReference>
<dbReference type="Pfam" id="PF01243">
    <property type="entry name" value="PNPOx_N"/>
    <property type="match status" value="1"/>
</dbReference>